<keyword evidence="5" id="KW-1185">Reference proteome</keyword>
<evidence type="ECO:0000313" key="1">
    <source>
        <dbReference type="EMBL" id="GLD63481.1"/>
    </source>
</evidence>
<accession>A0AAD3N292</accession>
<evidence type="ECO:0000313" key="3">
    <source>
        <dbReference type="EMBL" id="GLD63506.1"/>
    </source>
</evidence>
<sequence length="81" mass="8989">MAPTMPTCKKVEFTVNHTAVTQQNQAKISMVIAEPSGVSFSSKVYVYPFKLLHTALTQEVVAPSLDEVCSQKLRKCVNECR</sequence>
<feature type="non-terminal residue" evidence="2">
    <location>
        <position position="81"/>
    </location>
</feature>
<dbReference type="EMBL" id="BRZM01008885">
    <property type="protein sequence ID" value="GLD63506.1"/>
    <property type="molecule type" value="Genomic_DNA"/>
</dbReference>
<dbReference type="AlphaFoldDB" id="A0AAD3N292"/>
<keyword evidence="2" id="KW-0675">Receptor</keyword>
<dbReference type="EMBL" id="BRZM01008886">
    <property type="protein sequence ID" value="GLD63517.1"/>
    <property type="molecule type" value="Genomic_DNA"/>
</dbReference>
<evidence type="ECO:0000313" key="4">
    <source>
        <dbReference type="EMBL" id="GLD63517.1"/>
    </source>
</evidence>
<evidence type="ECO:0000313" key="5">
    <source>
        <dbReference type="Proteomes" id="UP001279410"/>
    </source>
</evidence>
<name>A0AAD3N292_LATJO</name>
<comment type="caution">
    <text evidence="2">The sequence shown here is derived from an EMBL/GenBank/DDBJ whole genome shotgun (WGS) entry which is preliminary data.</text>
</comment>
<dbReference type="EMBL" id="BRZM01008884">
    <property type="protein sequence ID" value="GLD63499.1"/>
    <property type="molecule type" value="Genomic_DNA"/>
</dbReference>
<dbReference type="Proteomes" id="UP001279410">
    <property type="component" value="Unassembled WGS sequence"/>
</dbReference>
<reference evidence="2" key="1">
    <citation type="submission" date="2022-08" db="EMBL/GenBank/DDBJ databases">
        <title>Genome sequencing of akame (Lates japonicus).</title>
        <authorList>
            <person name="Hashiguchi Y."/>
            <person name="Takahashi H."/>
        </authorList>
    </citation>
    <scope>NUCLEOTIDE SEQUENCE</scope>
    <source>
        <strain evidence="2">Kochi</strain>
    </source>
</reference>
<dbReference type="EMBL" id="BRZM01008882">
    <property type="protein sequence ID" value="GLD63481.1"/>
    <property type="molecule type" value="Genomic_DNA"/>
</dbReference>
<gene>
    <name evidence="1" type="ORF">AKAME5_003003100</name>
    <name evidence="2" type="ORF">AKAME5_003003300</name>
    <name evidence="3" type="ORF">AKAME5_003003400</name>
    <name evidence="4" type="ORF">AKAME5_003003500</name>
</gene>
<evidence type="ECO:0000313" key="2">
    <source>
        <dbReference type="EMBL" id="GLD63499.1"/>
    </source>
</evidence>
<organism evidence="2 5">
    <name type="scientific">Lates japonicus</name>
    <name type="common">Japanese lates</name>
    <dbReference type="NCBI Taxonomy" id="270547"/>
    <lineage>
        <taxon>Eukaryota</taxon>
        <taxon>Metazoa</taxon>
        <taxon>Chordata</taxon>
        <taxon>Craniata</taxon>
        <taxon>Vertebrata</taxon>
        <taxon>Euteleostomi</taxon>
        <taxon>Actinopterygii</taxon>
        <taxon>Neopterygii</taxon>
        <taxon>Teleostei</taxon>
        <taxon>Neoteleostei</taxon>
        <taxon>Acanthomorphata</taxon>
        <taxon>Carangaria</taxon>
        <taxon>Carangaria incertae sedis</taxon>
        <taxon>Centropomidae</taxon>
        <taxon>Lates</taxon>
    </lineage>
</organism>
<proteinExistence type="predicted"/>
<protein>
    <submittedName>
        <fullName evidence="2">Interleukin-17 receptor C-like protein</fullName>
    </submittedName>
</protein>